<keyword evidence="9" id="KW-0328">Glycosyltransferase</keyword>
<evidence type="ECO:0000256" key="2">
    <source>
        <dbReference type="ARBA" id="ARBA00022475"/>
    </source>
</evidence>
<dbReference type="GO" id="GO:0042158">
    <property type="term" value="P:lipoprotein biosynthetic process"/>
    <property type="evidence" value="ECO:0007669"/>
    <property type="project" value="UniProtKB-UniRule"/>
</dbReference>
<keyword evidence="3 7" id="KW-0808">Transferase</keyword>
<proteinExistence type="inferred from homology"/>
<evidence type="ECO:0000313" key="9">
    <source>
        <dbReference type="EMBL" id="TNU77026.1"/>
    </source>
</evidence>
<feature type="transmembrane region" description="Helical" evidence="7">
    <location>
        <begin position="184"/>
        <end position="201"/>
    </location>
</feature>
<dbReference type="HAMAP" id="MF_01147">
    <property type="entry name" value="Lgt"/>
    <property type="match status" value="1"/>
</dbReference>
<dbReference type="Pfam" id="PF01790">
    <property type="entry name" value="LGT"/>
    <property type="match status" value="1"/>
</dbReference>
<feature type="transmembrane region" description="Helical" evidence="7">
    <location>
        <begin position="93"/>
        <end position="116"/>
    </location>
</feature>
<dbReference type="AlphaFoldDB" id="A0A5C5BEL1"/>
<organism evidence="9 10">
    <name type="scientific">Miniimonas arenae</name>
    <dbReference type="NCBI Taxonomy" id="676201"/>
    <lineage>
        <taxon>Bacteria</taxon>
        <taxon>Bacillati</taxon>
        <taxon>Actinomycetota</taxon>
        <taxon>Actinomycetes</taxon>
        <taxon>Micrococcales</taxon>
        <taxon>Beutenbergiaceae</taxon>
        <taxon>Miniimonas</taxon>
    </lineage>
</organism>
<keyword evidence="10" id="KW-1185">Reference proteome</keyword>
<feature type="compositionally biased region" description="Acidic residues" evidence="8">
    <location>
        <begin position="282"/>
        <end position="315"/>
    </location>
</feature>
<evidence type="ECO:0000256" key="4">
    <source>
        <dbReference type="ARBA" id="ARBA00022692"/>
    </source>
</evidence>
<feature type="transmembrane region" description="Helical" evidence="7">
    <location>
        <begin position="243"/>
        <end position="261"/>
    </location>
</feature>
<evidence type="ECO:0000256" key="7">
    <source>
        <dbReference type="HAMAP-Rule" id="MF_01147"/>
    </source>
</evidence>
<evidence type="ECO:0000256" key="5">
    <source>
        <dbReference type="ARBA" id="ARBA00022989"/>
    </source>
</evidence>
<evidence type="ECO:0000256" key="6">
    <source>
        <dbReference type="ARBA" id="ARBA00023136"/>
    </source>
</evidence>
<feature type="transmembrane region" description="Helical" evidence="7">
    <location>
        <begin position="20"/>
        <end position="41"/>
    </location>
</feature>
<feature type="transmembrane region" description="Helical" evidence="7">
    <location>
        <begin position="53"/>
        <end position="73"/>
    </location>
</feature>
<dbReference type="NCBIfam" id="TIGR00544">
    <property type="entry name" value="lgt"/>
    <property type="match status" value="1"/>
</dbReference>
<keyword evidence="6 7" id="KW-0472">Membrane</keyword>
<comment type="catalytic activity">
    <reaction evidence="7">
        <text>L-cysteinyl-[prolipoprotein] + a 1,2-diacyl-sn-glycero-3-phospho-(1'-sn-glycerol) = an S-1,2-diacyl-sn-glyceryl-L-cysteinyl-[prolipoprotein] + sn-glycerol 1-phosphate + H(+)</text>
        <dbReference type="Rhea" id="RHEA:56712"/>
        <dbReference type="Rhea" id="RHEA-COMP:14679"/>
        <dbReference type="Rhea" id="RHEA-COMP:14680"/>
        <dbReference type="ChEBI" id="CHEBI:15378"/>
        <dbReference type="ChEBI" id="CHEBI:29950"/>
        <dbReference type="ChEBI" id="CHEBI:57685"/>
        <dbReference type="ChEBI" id="CHEBI:64716"/>
        <dbReference type="ChEBI" id="CHEBI:140658"/>
        <dbReference type="EC" id="2.5.1.145"/>
    </reaction>
</comment>
<keyword evidence="4 7" id="KW-0812">Transmembrane</keyword>
<feature type="region of interest" description="Disordered" evidence="8">
    <location>
        <begin position="270"/>
        <end position="361"/>
    </location>
</feature>
<dbReference type="EMBL" id="VENP01000002">
    <property type="protein sequence ID" value="TNU77026.1"/>
    <property type="molecule type" value="Genomic_DNA"/>
</dbReference>
<reference evidence="9 10" key="1">
    <citation type="submission" date="2019-06" db="EMBL/GenBank/DDBJ databases">
        <title>Draft genome sequence of Miniimonas arenae KCTC 19750T isolated from sea sand.</title>
        <authorList>
            <person name="Park S.-J."/>
        </authorList>
    </citation>
    <scope>NUCLEOTIDE SEQUENCE [LARGE SCALE GENOMIC DNA]</scope>
    <source>
        <strain evidence="9 10">KCTC 19750</strain>
    </source>
</reference>
<dbReference type="InterPro" id="IPR001640">
    <property type="entry name" value="Lgt"/>
</dbReference>
<evidence type="ECO:0000256" key="8">
    <source>
        <dbReference type="SAM" id="MobiDB-lite"/>
    </source>
</evidence>
<evidence type="ECO:0000256" key="1">
    <source>
        <dbReference type="ARBA" id="ARBA00007150"/>
    </source>
</evidence>
<comment type="subcellular location">
    <subcellularLocation>
        <location evidence="7">Cell membrane</location>
        <topology evidence="7">Multi-pass membrane protein</topology>
    </subcellularLocation>
</comment>
<gene>
    <name evidence="7" type="primary">lgt</name>
    <name evidence="9" type="ORF">FH969_01385</name>
</gene>
<evidence type="ECO:0000256" key="3">
    <source>
        <dbReference type="ARBA" id="ARBA00022679"/>
    </source>
</evidence>
<comment type="pathway">
    <text evidence="7">Protein modification; lipoprotein biosynthesis (diacylglyceryl transfer).</text>
</comment>
<dbReference type="PANTHER" id="PTHR30589">
    <property type="entry name" value="PROLIPOPROTEIN DIACYLGLYCERYL TRANSFERASE"/>
    <property type="match status" value="1"/>
</dbReference>
<comment type="function">
    <text evidence="7">Catalyzes the transfer of the diacylglyceryl group from phosphatidylglycerol to the sulfhydryl group of the N-terminal cysteine of a prolipoprotein, the first step in the formation of mature lipoproteins.</text>
</comment>
<dbReference type="GO" id="GO:0005886">
    <property type="term" value="C:plasma membrane"/>
    <property type="evidence" value="ECO:0007669"/>
    <property type="project" value="UniProtKB-SubCell"/>
</dbReference>
<sequence>MILADGIPSPSQGVWYLGPFPLRAYAIAILIGGFLAYRILVRRYAARGGPAEEVPDVVVWAVVFGIIGARLYHVVTSPAAYFGPDGDLVRILYIWQGGLGIWGAISLGAVGAWIGLRRAGLRFAPFADALAPGLLVAQAVGRLGNWFNQELFGSPTTLPWGLRVDDAVARAAGFPAGTLFHPTFLYELLWNLAAAAFLVWLDRRFRLGHGRVFWLYVMLYTAGRGWIEMLRVDDAQHVLGLRLNVWTAIIVFTTALVAFLVTTRRHPGRDETVWLPGRQPDEPDSASDGEPDSASDGEPDSASDSEPDSASDGEPTDGSITTPHGVGVSDPAERQGSVDVAAPGDPVEPPGPSGGRGTPHG</sequence>
<comment type="caution">
    <text evidence="9">The sequence shown here is derived from an EMBL/GenBank/DDBJ whole genome shotgun (WGS) entry which is preliminary data.</text>
</comment>
<accession>A0A5C5BEL1</accession>
<dbReference type="PANTHER" id="PTHR30589:SF0">
    <property type="entry name" value="PHOSPHATIDYLGLYCEROL--PROLIPOPROTEIN DIACYLGLYCERYL TRANSFERASE"/>
    <property type="match status" value="1"/>
</dbReference>
<feature type="binding site" evidence="7">
    <location>
        <position position="142"/>
    </location>
    <ligand>
        <name>a 1,2-diacyl-sn-glycero-3-phospho-(1'-sn-glycerol)</name>
        <dbReference type="ChEBI" id="CHEBI:64716"/>
    </ligand>
</feature>
<dbReference type="GO" id="GO:0008961">
    <property type="term" value="F:phosphatidylglycerol-prolipoprotein diacylglyceryl transferase activity"/>
    <property type="evidence" value="ECO:0007669"/>
    <property type="project" value="UniProtKB-UniRule"/>
</dbReference>
<comment type="similarity">
    <text evidence="1 7">Belongs to the Lgt family.</text>
</comment>
<name>A0A5C5BEL1_9MICO</name>
<dbReference type="Proteomes" id="UP000313849">
    <property type="component" value="Unassembled WGS sequence"/>
</dbReference>
<dbReference type="PROSITE" id="PS01311">
    <property type="entry name" value="LGT"/>
    <property type="match status" value="1"/>
</dbReference>
<dbReference type="RefSeq" id="WP_108719831.1">
    <property type="nucleotide sequence ID" value="NZ_VENP01000002.1"/>
</dbReference>
<keyword evidence="5 7" id="KW-1133">Transmembrane helix</keyword>
<feature type="transmembrane region" description="Helical" evidence="7">
    <location>
        <begin position="123"/>
        <end position="141"/>
    </location>
</feature>
<dbReference type="UniPathway" id="UPA00664"/>
<keyword evidence="9" id="KW-0449">Lipoprotein</keyword>
<dbReference type="EC" id="2.5.1.145" evidence="7"/>
<keyword evidence="2 7" id="KW-1003">Cell membrane</keyword>
<dbReference type="OrthoDB" id="871140at2"/>
<feature type="transmembrane region" description="Helical" evidence="7">
    <location>
        <begin position="213"/>
        <end position="231"/>
    </location>
</feature>
<evidence type="ECO:0000313" key="10">
    <source>
        <dbReference type="Proteomes" id="UP000313849"/>
    </source>
</evidence>
<protein>
    <recommendedName>
        <fullName evidence="7">Phosphatidylglycerol--prolipoprotein diacylglyceryl transferase</fullName>
        <ecNumber evidence="7">2.5.1.145</ecNumber>
    </recommendedName>
</protein>